<keyword evidence="1" id="KW-0472">Membrane</keyword>
<dbReference type="Proteomes" id="UP000649768">
    <property type="component" value="Unassembled WGS sequence"/>
</dbReference>
<evidence type="ECO:0000259" key="2">
    <source>
        <dbReference type="Pfam" id="PF09413"/>
    </source>
</evidence>
<keyword evidence="1" id="KW-1133">Transmembrane helix</keyword>
<dbReference type="SUPFAM" id="SSF54913">
    <property type="entry name" value="GlnB-like"/>
    <property type="match status" value="1"/>
</dbReference>
<evidence type="ECO:0000313" key="4">
    <source>
        <dbReference type="Proteomes" id="UP000649768"/>
    </source>
</evidence>
<comment type="caution">
    <text evidence="3">The sequence shown here is derived from an EMBL/GenBank/DDBJ whole genome shotgun (WGS) entry which is preliminary data.</text>
</comment>
<gene>
    <name evidence="3" type="ORF">IFO68_15770</name>
</gene>
<accession>A0ABR9BNJ5</accession>
<dbReference type="InterPro" id="IPR018551">
    <property type="entry name" value="DUF2007"/>
</dbReference>
<evidence type="ECO:0000256" key="1">
    <source>
        <dbReference type="SAM" id="Phobius"/>
    </source>
</evidence>
<proteinExistence type="predicted"/>
<feature type="domain" description="DUF2007" evidence="2">
    <location>
        <begin position="1"/>
        <end position="64"/>
    </location>
</feature>
<name>A0ABR9BNJ5_9GAMM</name>
<dbReference type="EMBL" id="JACYTP010000010">
    <property type="protein sequence ID" value="MBD8514139.1"/>
    <property type="molecule type" value="Genomic_DNA"/>
</dbReference>
<dbReference type="Pfam" id="PF09413">
    <property type="entry name" value="DUF2007"/>
    <property type="match status" value="1"/>
</dbReference>
<feature type="transmembrane region" description="Helical" evidence="1">
    <location>
        <begin position="108"/>
        <end position="126"/>
    </location>
</feature>
<keyword evidence="1" id="KW-0812">Transmembrane</keyword>
<sequence length="138" mass="15416">MIVVARFSFPHEAHIAKASLEAAGIHSHLADEHTVNVQWLYSNAMGGVRLMVAKQQAEQARDILSCDFSQAVESQAVEDSHIFTGEADACPRCGSHDLLPYTKGKRPAFVVFLLLGFPLFFYRHGYRCKACDEFTEKL</sequence>
<evidence type="ECO:0000313" key="3">
    <source>
        <dbReference type="EMBL" id="MBD8514139.1"/>
    </source>
</evidence>
<dbReference type="Gene3D" id="3.30.70.790">
    <property type="entry name" value="UreE, C-terminal domain"/>
    <property type="match status" value="1"/>
</dbReference>
<dbReference type="RefSeq" id="WP_192016789.1">
    <property type="nucleotide sequence ID" value="NZ_JACYTP010000010.1"/>
</dbReference>
<organism evidence="3 4">
    <name type="scientific">Photobacterium arenosum</name>
    <dbReference type="NCBI Taxonomy" id="2774143"/>
    <lineage>
        <taxon>Bacteria</taxon>
        <taxon>Pseudomonadati</taxon>
        <taxon>Pseudomonadota</taxon>
        <taxon>Gammaproteobacteria</taxon>
        <taxon>Vibrionales</taxon>
        <taxon>Vibrionaceae</taxon>
        <taxon>Photobacterium</taxon>
    </lineage>
</organism>
<protein>
    <submittedName>
        <fullName evidence="3">DUF2007 domain-containing protein</fullName>
    </submittedName>
</protein>
<keyword evidence="4" id="KW-1185">Reference proteome</keyword>
<reference evidence="3 4" key="1">
    <citation type="submission" date="2020-09" db="EMBL/GenBank/DDBJ databases">
        <title>Photobacterium sp. CAU 1568 isolated from sand of Sido Beach.</title>
        <authorList>
            <person name="Kim W."/>
        </authorList>
    </citation>
    <scope>NUCLEOTIDE SEQUENCE [LARGE SCALE GENOMIC DNA]</scope>
    <source>
        <strain evidence="3 4">CAU 1568</strain>
    </source>
</reference>
<dbReference type="InterPro" id="IPR011322">
    <property type="entry name" value="N-reg_PII-like_a/b"/>
</dbReference>